<evidence type="ECO:0000256" key="1">
    <source>
        <dbReference type="ARBA" id="ARBA00010515"/>
    </source>
</evidence>
<sequence length="305" mass="33043">MQSLKSRLVNALIRNRHYFQGKLRRDVFTMDSSIQAFRDDCEKAAARMSRIPPGVQVGPTTMGGIAAEWLRPAAAPGNKAILYVHGGGYVSGSCADHRGFVSAFANRLGYAALTYDYRLAPEHPYPAAVEDSIAAYRGLLVTHRPGDILVAGESAGGGLALALLFAIRKYALPMPCAAVAISPWTDLTCSSAGYSTRNERSVAPKDSWVVFANHYAGGADRRDPLMSPLFGNQRGFPPLLINSAKDDELYDDGEKFARRAREAGVDVVFRPGVGMIHCYPLLSPMFREAALAMDEISCFASKHLG</sequence>
<dbReference type="SUPFAM" id="SSF53474">
    <property type="entry name" value="alpha/beta-Hydrolases"/>
    <property type="match status" value="1"/>
</dbReference>
<evidence type="ECO:0000313" key="4">
    <source>
        <dbReference type="EMBL" id="NDY55766.1"/>
    </source>
</evidence>
<evidence type="ECO:0000313" key="5">
    <source>
        <dbReference type="Proteomes" id="UP000469724"/>
    </source>
</evidence>
<proteinExistence type="inferred from homology"/>
<dbReference type="Gene3D" id="3.40.50.1820">
    <property type="entry name" value="alpha/beta hydrolase"/>
    <property type="match status" value="1"/>
</dbReference>
<dbReference type="GO" id="GO:0004806">
    <property type="term" value="F:triacylglycerol lipase activity"/>
    <property type="evidence" value="ECO:0007669"/>
    <property type="project" value="TreeGrafter"/>
</dbReference>
<dbReference type="Proteomes" id="UP000469724">
    <property type="component" value="Unassembled WGS sequence"/>
</dbReference>
<evidence type="ECO:0000256" key="2">
    <source>
        <dbReference type="ARBA" id="ARBA00022801"/>
    </source>
</evidence>
<dbReference type="InterPro" id="IPR029058">
    <property type="entry name" value="AB_hydrolase_fold"/>
</dbReference>
<dbReference type="PANTHER" id="PTHR48081:SF30">
    <property type="entry name" value="ACETYL-HYDROLASE LIPR-RELATED"/>
    <property type="match status" value="1"/>
</dbReference>
<organism evidence="4 5">
    <name type="scientific">Desulfolutivibrio sulfodismutans</name>
    <dbReference type="NCBI Taxonomy" id="63561"/>
    <lineage>
        <taxon>Bacteria</taxon>
        <taxon>Pseudomonadati</taxon>
        <taxon>Thermodesulfobacteriota</taxon>
        <taxon>Desulfovibrionia</taxon>
        <taxon>Desulfovibrionales</taxon>
        <taxon>Desulfovibrionaceae</taxon>
        <taxon>Desulfolutivibrio</taxon>
    </lineage>
</organism>
<dbReference type="PANTHER" id="PTHR48081">
    <property type="entry name" value="AB HYDROLASE SUPERFAMILY PROTEIN C4A8.06C"/>
    <property type="match status" value="1"/>
</dbReference>
<dbReference type="InterPro" id="IPR050300">
    <property type="entry name" value="GDXG_lipolytic_enzyme"/>
</dbReference>
<dbReference type="AlphaFoldDB" id="A0A7K3NHU2"/>
<feature type="domain" description="Alpha/beta hydrolase fold-3" evidence="3">
    <location>
        <begin position="81"/>
        <end position="279"/>
    </location>
</feature>
<dbReference type="InterPro" id="IPR013094">
    <property type="entry name" value="AB_hydrolase_3"/>
</dbReference>
<comment type="similarity">
    <text evidence="1">Belongs to the 'GDXG' lipolytic enzyme family.</text>
</comment>
<protein>
    <submittedName>
        <fullName evidence="4">Alpha/beta hydrolase</fullName>
    </submittedName>
</protein>
<dbReference type="RefSeq" id="WP_163300821.1">
    <property type="nucleotide sequence ID" value="NZ_JAAGRQ010000009.1"/>
</dbReference>
<keyword evidence="5" id="KW-1185">Reference proteome</keyword>
<dbReference type="Pfam" id="PF07859">
    <property type="entry name" value="Abhydrolase_3"/>
    <property type="match status" value="1"/>
</dbReference>
<comment type="caution">
    <text evidence="4">The sequence shown here is derived from an EMBL/GenBank/DDBJ whole genome shotgun (WGS) entry which is preliminary data.</text>
</comment>
<gene>
    <name evidence="4" type="ORF">G3N56_03290</name>
</gene>
<dbReference type="EMBL" id="JAAGRQ010000009">
    <property type="protein sequence ID" value="NDY55766.1"/>
    <property type="molecule type" value="Genomic_DNA"/>
</dbReference>
<accession>A0A7K3NHU2</accession>
<name>A0A7K3NHU2_9BACT</name>
<reference evidence="4 5" key="1">
    <citation type="submission" date="2020-02" db="EMBL/GenBank/DDBJ databases">
        <title>Comparative genomics of sulfur disproportionating microorganisms.</title>
        <authorList>
            <person name="Ward L.M."/>
            <person name="Bertran E."/>
            <person name="Johnston D.T."/>
        </authorList>
    </citation>
    <scope>NUCLEOTIDE SEQUENCE [LARGE SCALE GENOMIC DNA]</scope>
    <source>
        <strain evidence="4 5">DSM 3696</strain>
    </source>
</reference>
<keyword evidence="2 4" id="KW-0378">Hydrolase</keyword>
<evidence type="ECO:0000259" key="3">
    <source>
        <dbReference type="Pfam" id="PF07859"/>
    </source>
</evidence>